<feature type="transmembrane region" description="Helical" evidence="8">
    <location>
        <begin position="309"/>
        <end position="334"/>
    </location>
</feature>
<keyword evidence="3" id="KW-1003">Cell membrane</keyword>
<reference evidence="10 11" key="1">
    <citation type="submission" date="2021-06" db="EMBL/GenBank/DDBJ databases">
        <title>Actinomycetes sequencing.</title>
        <authorList>
            <person name="Shan Q."/>
        </authorList>
    </citation>
    <scope>NUCLEOTIDE SEQUENCE [LARGE SCALE GENOMIC DNA]</scope>
    <source>
        <strain evidence="10 11">NEAU-G5</strain>
    </source>
</reference>
<evidence type="ECO:0000256" key="5">
    <source>
        <dbReference type="ARBA" id="ARBA00022989"/>
    </source>
</evidence>
<feature type="transmembrane region" description="Helical" evidence="8">
    <location>
        <begin position="199"/>
        <end position="216"/>
    </location>
</feature>
<dbReference type="Proteomes" id="UP000733379">
    <property type="component" value="Unassembled WGS sequence"/>
</dbReference>
<sequence>MASAQTPADLDVGDVQTIRRRLRVDRDHPHYKWVALSNTTLGMLMVTINSSIVIISLPAIFRGIHLNPLEPANVSYLLWLLMGFLLTSAVLVVMFGRLGDMYGRVKIYNAGFVVFTVSAIALSFDPFDVGGGAIWLIAWRVIQGVGGAMLMANSAAILTDAFPAKQRGVALGINSVAAVAGSFIGLLVGGLLAEWDWKAVFWVSVPFGIIGTIWSYRSLHDNGQRTPGSIDIPGTVAFAVGLTALLTGINYGIQPYGNSKTGWTNPWVLSAVIGGIVVLIAFCFIEIYSKQPMFNMKLFRNKTFALGNFASLMASVSRGGMQFMLIIWLQGIWLPLHGFNFEDTPLWAGIYMLPLTIGFLVAGPVSGWLSDRYGGRVFAAGGLLLAAITFVLLVILPVDFNYWVFAVVILLNGLGTGIFTSPNTAEIMSAVPASQRGVASGMRGTLMNGGMALSIGVFFSLMIAGLSNTLPGAMNSGLLAQGVPGEAASQLANMPPVGSLFATFLGYNPFKELLGPKILNAPGVNGDTITGQSFFPHLISGPFHTGLVAVFIAAAVMMLLGSIASWFAKSDYVADEAAELAEATREGMGDDIDRTLVAATANTGTANAAAATTRLPAPTVRPLAAEGRTVSGRITHADGSAVPGAALTLIDQRGHQVSRAGGSITGDFVLEPPAPGSYVLIVSAGGHQPAAVNLVVAGHPQRLDIPLQGSGELSGIVHTVDTRPVADATITLTDMRGEVVGAAVSGADGGYSCQGVVSGVYTLVAVAEHMRPSAITLTVPDSGQLRHDIELAPMAVLTGTIRGAGGRAVADAQVVVHDASGAVLGSARTDEDGRYRVSGLSEGNYTVVASGYPPVTSRVVVAGGQIGHDLRLGYEGAHEPNGNGYNGNGVHSAAVGNGLHGHGSHGNQVNGNGHNGNGLTARHAADTE</sequence>
<gene>
    <name evidence="10" type="ORF">KO481_24315</name>
</gene>
<feature type="transmembrane region" description="Helical" evidence="8">
    <location>
        <begin position="543"/>
        <end position="568"/>
    </location>
</feature>
<dbReference type="InterPro" id="IPR036259">
    <property type="entry name" value="MFS_trans_sf"/>
</dbReference>
<evidence type="ECO:0000256" key="3">
    <source>
        <dbReference type="ARBA" id="ARBA00022475"/>
    </source>
</evidence>
<keyword evidence="4 8" id="KW-0812">Transmembrane</keyword>
<feature type="transmembrane region" description="Helical" evidence="8">
    <location>
        <begin position="76"/>
        <end position="95"/>
    </location>
</feature>
<feature type="transmembrane region" description="Helical" evidence="8">
    <location>
        <begin position="267"/>
        <end position="288"/>
    </location>
</feature>
<evidence type="ECO:0000256" key="4">
    <source>
        <dbReference type="ARBA" id="ARBA00022692"/>
    </source>
</evidence>
<keyword evidence="2" id="KW-0813">Transport</keyword>
<dbReference type="Gene3D" id="2.60.40.1120">
    <property type="entry name" value="Carboxypeptidase-like, regulatory domain"/>
    <property type="match status" value="3"/>
</dbReference>
<evidence type="ECO:0000256" key="1">
    <source>
        <dbReference type="ARBA" id="ARBA00004651"/>
    </source>
</evidence>
<dbReference type="PROSITE" id="PS50850">
    <property type="entry name" value="MFS"/>
    <property type="match status" value="1"/>
</dbReference>
<dbReference type="Pfam" id="PF13620">
    <property type="entry name" value="CarboxypepD_reg"/>
    <property type="match status" value="3"/>
</dbReference>
<keyword evidence="11" id="KW-1185">Reference proteome</keyword>
<dbReference type="InterPro" id="IPR011701">
    <property type="entry name" value="MFS"/>
</dbReference>
<feature type="transmembrane region" description="Helical" evidence="8">
    <location>
        <begin position="170"/>
        <end position="193"/>
    </location>
</feature>
<keyword evidence="5 8" id="KW-1133">Transmembrane helix</keyword>
<feature type="transmembrane region" description="Helical" evidence="8">
    <location>
        <begin position="377"/>
        <end position="396"/>
    </location>
</feature>
<dbReference type="CDD" id="cd17321">
    <property type="entry name" value="MFS_MMR_MDR_like"/>
    <property type="match status" value="1"/>
</dbReference>
<dbReference type="InterPro" id="IPR013784">
    <property type="entry name" value="Carb-bd-like_fold"/>
</dbReference>
<dbReference type="SUPFAM" id="SSF49464">
    <property type="entry name" value="Carboxypeptidase regulatory domain-like"/>
    <property type="match status" value="1"/>
</dbReference>
<feature type="region of interest" description="Disordered" evidence="7">
    <location>
        <begin position="898"/>
        <end position="928"/>
    </location>
</feature>
<evidence type="ECO:0000256" key="6">
    <source>
        <dbReference type="ARBA" id="ARBA00023136"/>
    </source>
</evidence>
<comment type="caution">
    <text evidence="10">The sequence shown here is derived from an EMBL/GenBank/DDBJ whole genome shotgun (WGS) entry which is preliminary data.</text>
</comment>
<evidence type="ECO:0000259" key="9">
    <source>
        <dbReference type="PROSITE" id="PS50850"/>
    </source>
</evidence>
<dbReference type="SUPFAM" id="SSF49452">
    <property type="entry name" value="Starch-binding domain-like"/>
    <property type="match status" value="2"/>
</dbReference>
<dbReference type="SUPFAM" id="SSF103473">
    <property type="entry name" value="MFS general substrate transporter"/>
    <property type="match status" value="2"/>
</dbReference>
<evidence type="ECO:0000256" key="7">
    <source>
        <dbReference type="SAM" id="MobiDB-lite"/>
    </source>
</evidence>
<feature type="transmembrane region" description="Helical" evidence="8">
    <location>
        <begin position="402"/>
        <end position="425"/>
    </location>
</feature>
<feature type="transmembrane region" description="Helical" evidence="8">
    <location>
        <begin position="41"/>
        <end position="64"/>
    </location>
</feature>
<feature type="transmembrane region" description="Helical" evidence="8">
    <location>
        <begin position="228"/>
        <end position="247"/>
    </location>
</feature>
<proteinExistence type="predicted"/>
<feature type="transmembrane region" description="Helical" evidence="8">
    <location>
        <begin position="446"/>
        <end position="466"/>
    </location>
</feature>
<comment type="subcellular location">
    <subcellularLocation>
        <location evidence="1">Cell membrane</location>
        <topology evidence="1">Multi-pass membrane protein</topology>
    </subcellularLocation>
</comment>
<name>A0ABS6B3E8_9NOCA</name>
<dbReference type="PANTHER" id="PTHR42718">
    <property type="entry name" value="MAJOR FACILITATOR SUPERFAMILY MULTIDRUG TRANSPORTER MFSC"/>
    <property type="match status" value="1"/>
</dbReference>
<feature type="transmembrane region" description="Helical" evidence="8">
    <location>
        <begin position="107"/>
        <end position="124"/>
    </location>
</feature>
<organism evidence="10 11">
    <name type="scientific">Nocardia albiluteola</name>
    <dbReference type="NCBI Taxonomy" id="2842303"/>
    <lineage>
        <taxon>Bacteria</taxon>
        <taxon>Bacillati</taxon>
        <taxon>Actinomycetota</taxon>
        <taxon>Actinomycetes</taxon>
        <taxon>Mycobacteriales</taxon>
        <taxon>Nocardiaceae</taxon>
        <taxon>Nocardia</taxon>
    </lineage>
</organism>
<feature type="transmembrane region" description="Helical" evidence="8">
    <location>
        <begin position="136"/>
        <end position="158"/>
    </location>
</feature>
<feature type="domain" description="Major facilitator superfamily (MFS) profile" evidence="9">
    <location>
        <begin position="35"/>
        <end position="573"/>
    </location>
</feature>
<evidence type="ECO:0000313" key="11">
    <source>
        <dbReference type="Proteomes" id="UP000733379"/>
    </source>
</evidence>
<protein>
    <submittedName>
        <fullName evidence="10">MFS transporter</fullName>
    </submittedName>
</protein>
<dbReference type="InterPro" id="IPR008969">
    <property type="entry name" value="CarboxyPept-like_regulatory"/>
</dbReference>
<dbReference type="Gene3D" id="1.20.1250.20">
    <property type="entry name" value="MFS general substrate transporter like domains"/>
    <property type="match status" value="2"/>
</dbReference>
<accession>A0ABS6B3E8</accession>
<feature type="transmembrane region" description="Helical" evidence="8">
    <location>
        <begin position="346"/>
        <end position="365"/>
    </location>
</feature>
<evidence type="ECO:0000256" key="8">
    <source>
        <dbReference type="SAM" id="Phobius"/>
    </source>
</evidence>
<evidence type="ECO:0000313" key="10">
    <source>
        <dbReference type="EMBL" id="MBU3064643.1"/>
    </source>
</evidence>
<dbReference type="InterPro" id="IPR020846">
    <property type="entry name" value="MFS_dom"/>
</dbReference>
<dbReference type="EMBL" id="JAHKNI010000008">
    <property type="protein sequence ID" value="MBU3064643.1"/>
    <property type="molecule type" value="Genomic_DNA"/>
</dbReference>
<evidence type="ECO:0000256" key="2">
    <source>
        <dbReference type="ARBA" id="ARBA00022448"/>
    </source>
</evidence>
<dbReference type="Pfam" id="PF07690">
    <property type="entry name" value="MFS_1"/>
    <property type="match status" value="1"/>
</dbReference>
<keyword evidence="6 8" id="KW-0472">Membrane</keyword>
<dbReference type="PANTHER" id="PTHR42718:SF46">
    <property type="entry name" value="BLR6921 PROTEIN"/>
    <property type="match status" value="1"/>
</dbReference>